<sequence>MEDIYMIMNGENEQLVADPVPFARSYQLEALEVALKQNTIIFFETGMGKTLIAIMLLRSYAHLLRKPSASIAVFLVPRVVLVHQQSEAVMTNTDLKVGKYYGEMGVDYWDAATWKQEKDKHEVLVMTPQILLDALRHQFLRLDHIKVLIFDECHNAKGKDAYVCIMKEFYHPKLESNAPHLPRIFGMTASPIKGKAASSSEAHWTQISKLENLMNSKVFTCDSDSLNQYIPTSTPYVWMYNHMGIPHETFKCLELDLINLTKKHELSLRRPTVPESVATSAKKNLKKLFSTFLFCVTELGVWSAMKAAEVYSREEENIFIWGSMDVSSKRIVRAFSLDAAKVFSASMLSGSKWSIDDLMANVRDGYLTSKVMCLVKILLQYRENKDLRCIVFVERIVTAIVICNLLNELLPGVTGWRTEYTAGNNSNLQPQSRKEQNDIVDKFRKGTVNIIIATSMLEEGLDVQSCKLVIRFDPSATICSFIQSRGRARMQNSEFIIMVKRRVNFQVQCNSSALSRVKNFLASGDIMRRECMSHADLPCEPLEKDLYDQLLYRVTSTGAIVTLSSSVQLLYVYCSRLPSDGYFKPNPRFTIEQQTCTIHLPNSCPIRTITVQGDKKILKQLACLEACKQLHQHGALSDNLVPDIVEEETEAQDSGNEPYLDEHAKYFPQELVGLCVNGSNVQYQFYLLELQPGFQYDVKFQDILLAVHTKLDDDLENLDLELDADRGKLIVRIKHIGCSELNSEQVALCQRFQNTVFRVLLDHNFDKIHENLNQYSQGNGSYVFNYLFLPALRSQESVTVDWNCITGVHYPKNVSSGKNSCRFSARGHGHYMHTKNGLVCLCMLENSLVCTPHNGMLYCIDGTMQGFDGNTLLELGEGEMVTYKQYFQQTHGIKLQYERQTLLKAKRVFTVHNYLDRSRIPSSKEPRNRTFELPPELCSIIMSPISISTFYSFSFLPSVMHRIESLLMAANLKSMHADHCTQNVVIPTIVVLEAITTKECQENINLESLETLGDSFLKYAASQQLFKTYQNRHEGLLSLKRKKIISNPALCKLGCDCNITGFIRNKQFDPKTWIIPGTNCADRILKEEMLSPSKKIYVEGIRKIKQKTVADVVEALIGAYLSVGGEIAALSFVAWLGITVDLEFVPYTRNFAVKPEMYVNVGKLESLLNYSFRDGTLLIEAVTHGSYMLPEIPGCYQRLEFLGDAVLDYLITLDLYDKYPCLSPRLLTDLRSMSVNNDCYGQSTIKWELYKHILHSSPELFRQILRAVNSFEESPSTFAWESETFFPKVLGDVIESLAGAIFVDSGYNKDIVFKSMRPLLEPVVTLETLKPHPVRELTELCQREHYSLEKHVFSSQNGVMYCTVEVEACGVVHKETRSVTDKNKETAKRLTYKAVLKRLKESMSVKPNGSLA</sequence>
<dbReference type="Pfam" id="PF00270">
    <property type="entry name" value="DEAD"/>
    <property type="match status" value="1"/>
</dbReference>
<dbReference type="Pfam" id="PF00636">
    <property type="entry name" value="Ribonuclease_3"/>
    <property type="match status" value="2"/>
</dbReference>
<evidence type="ECO:0000256" key="13">
    <source>
        <dbReference type="ARBA" id="ARBA00022884"/>
    </source>
</evidence>
<dbReference type="InterPro" id="IPR011545">
    <property type="entry name" value="DEAD/DEAH_box_helicase_dom"/>
</dbReference>
<evidence type="ECO:0000256" key="6">
    <source>
        <dbReference type="ARBA" id="ARBA00022737"/>
    </source>
</evidence>
<feature type="domain" description="Helicase ATP-binding" evidence="21">
    <location>
        <begin position="30"/>
        <end position="209"/>
    </location>
</feature>
<evidence type="ECO:0000256" key="16">
    <source>
        <dbReference type="ARBA" id="ARBA00023242"/>
    </source>
</evidence>
<keyword evidence="15" id="KW-0464">Manganese</keyword>
<dbReference type="Pfam" id="PF02170">
    <property type="entry name" value="PAZ"/>
    <property type="match status" value="1"/>
</dbReference>
<keyword evidence="14" id="KW-0943">RNA-mediated gene silencing</keyword>
<dbReference type="Gene3D" id="1.10.1520.10">
    <property type="entry name" value="Ribonuclease III domain"/>
    <property type="match status" value="2"/>
</dbReference>
<dbReference type="InterPro" id="IPR000999">
    <property type="entry name" value="RNase_III_dom"/>
</dbReference>
<dbReference type="PROSITE" id="PS51194">
    <property type="entry name" value="HELICASE_CTER"/>
    <property type="match status" value="1"/>
</dbReference>
<protein>
    <submittedName>
        <fullName evidence="24">DsRNA-specific nuclease Dicer</fullName>
        <ecNumber evidence="24">3.1.26.3</ecNumber>
    </submittedName>
</protein>
<comment type="cofactor">
    <cofactor evidence="1">
        <name>Mn(2+)</name>
        <dbReference type="ChEBI" id="CHEBI:29035"/>
    </cofactor>
</comment>
<dbReference type="EC" id="3.1.26.3" evidence="24"/>
<evidence type="ECO:0000259" key="21">
    <source>
        <dbReference type="PROSITE" id="PS51192"/>
    </source>
</evidence>
<dbReference type="SUPFAM" id="SSF101690">
    <property type="entry name" value="PAZ domain"/>
    <property type="match status" value="1"/>
</dbReference>
<dbReference type="SMART" id="SM00535">
    <property type="entry name" value="RIBOc"/>
    <property type="match status" value="2"/>
</dbReference>
<feature type="domain" description="Helicase C-terminal" evidence="22">
    <location>
        <begin position="373"/>
        <end position="547"/>
    </location>
</feature>
<evidence type="ECO:0000313" key="25">
    <source>
        <dbReference type="Proteomes" id="UP000231279"/>
    </source>
</evidence>
<keyword evidence="16" id="KW-0539">Nucleus</keyword>
<feature type="domain" description="PAZ" evidence="20">
    <location>
        <begin position="827"/>
        <end position="942"/>
    </location>
</feature>
<gene>
    <name evidence="24" type="ORF">CDL12_05664</name>
</gene>
<evidence type="ECO:0000256" key="4">
    <source>
        <dbReference type="ARBA" id="ARBA00022722"/>
    </source>
</evidence>
<dbReference type="GO" id="GO:0004386">
    <property type="term" value="F:helicase activity"/>
    <property type="evidence" value="ECO:0007669"/>
    <property type="project" value="UniProtKB-KW"/>
</dbReference>
<keyword evidence="8" id="KW-0255">Endonuclease</keyword>
<evidence type="ECO:0000256" key="9">
    <source>
        <dbReference type="ARBA" id="ARBA00022801"/>
    </source>
</evidence>
<dbReference type="InterPro" id="IPR036389">
    <property type="entry name" value="RNase_III_sf"/>
</dbReference>
<dbReference type="Proteomes" id="UP000231279">
    <property type="component" value="Unassembled WGS sequence"/>
</dbReference>
<keyword evidence="7" id="KW-0547">Nucleotide-binding</keyword>
<dbReference type="PROSITE" id="PS50142">
    <property type="entry name" value="RNASE_3_2"/>
    <property type="match status" value="2"/>
</dbReference>
<dbReference type="GO" id="GO:0046872">
    <property type="term" value="F:metal ion binding"/>
    <property type="evidence" value="ECO:0007669"/>
    <property type="project" value="UniProtKB-KW"/>
</dbReference>
<evidence type="ECO:0000259" key="22">
    <source>
        <dbReference type="PROSITE" id="PS51194"/>
    </source>
</evidence>
<evidence type="ECO:0000256" key="5">
    <source>
        <dbReference type="ARBA" id="ARBA00022723"/>
    </source>
</evidence>
<dbReference type="GO" id="GO:0005524">
    <property type="term" value="F:ATP binding"/>
    <property type="evidence" value="ECO:0007669"/>
    <property type="project" value="UniProtKB-KW"/>
</dbReference>
<dbReference type="CDD" id="cd00593">
    <property type="entry name" value="RIBOc"/>
    <property type="match status" value="2"/>
</dbReference>
<feature type="domain" description="RNase III" evidence="19">
    <location>
        <begin position="1161"/>
        <end position="1306"/>
    </location>
</feature>
<reference evidence="25" key="1">
    <citation type="journal article" date="2018" name="Gigascience">
        <title>Genome assembly of the Pink Ipe (Handroanthus impetiginosus, Bignoniaceae), a highly valued, ecologically keystone Neotropical timber forest tree.</title>
        <authorList>
            <person name="Silva-Junior O.B."/>
            <person name="Grattapaglia D."/>
            <person name="Novaes E."/>
            <person name="Collevatti R.G."/>
        </authorList>
    </citation>
    <scope>NUCLEOTIDE SEQUENCE [LARGE SCALE GENOMIC DNA]</scope>
    <source>
        <strain evidence="25">cv. UFG-1</strain>
    </source>
</reference>
<dbReference type="OrthoDB" id="6513042at2759"/>
<dbReference type="Gene3D" id="3.40.50.300">
    <property type="entry name" value="P-loop containing nucleotide triphosphate hydrolases"/>
    <property type="match status" value="2"/>
</dbReference>
<keyword evidence="25" id="KW-1185">Reference proteome</keyword>
<keyword evidence="6" id="KW-0677">Repeat</keyword>
<keyword evidence="11" id="KW-0067">ATP-binding</keyword>
<dbReference type="FunFam" id="3.40.50.300:FF:000420">
    <property type="entry name" value="Endoribonuclease dicer-like 1"/>
    <property type="match status" value="1"/>
</dbReference>
<dbReference type="STRING" id="429701.A0A2G9HVT0"/>
<dbReference type="SUPFAM" id="SSF69065">
    <property type="entry name" value="RNase III domain-like"/>
    <property type="match status" value="2"/>
</dbReference>
<dbReference type="GO" id="GO:0004525">
    <property type="term" value="F:ribonuclease III activity"/>
    <property type="evidence" value="ECO:0007669"/>
    <property type="project" value="UniProtKB-EC"/>
</dbReference>
<proteinExistence type="inferred from homology"/>
<evidence type="ECO:0000256" key="3">
    <source>
        <dbReference type="ARBA" id="ARBA00004123"/>
    </source>
</evidence>
<dbReference type="SUPFAM" id="SSF54768">
    <property type="entry name" value="dsRNA-binding domain-like"/>
    <property type="match status" value="1"/>
</dbReference>
<evidence type="ECO:0000256" key="18">
    <source>
        <dbReference type="PROSITE-ProRule" id="PRU00657"/>
    </source>
</evidence>
<dbReference type="InterPro" id="IPR038248">
    <property type="entry name" value="Dicer_dimer_sf"/>
</dbReference>
<dbReference type="CDD" id="cd18802">
    <property type="entry name" value="SF2_C_dicer"/>
    <property type="match status" value="1"/>
</dbReference>
<dbReference type="CDD" id="cd18034">
    <property type="entry name" value="DEXHc_dicer"/>
    <property type="match status" value="1"/>
</dbReference>
<keyword evidence="10" id="KW-0347">Helicase</keyword>
<dbReference type="PROSITE" id="PS00517">
    <property type="entry name" value="RNASE_3_1"/>
    <property type="match status" value="1"/>
</dbReference>
<dbReference type="FunFam" id="3.40.50.300:FF:000705">
    <property type="entry name" value="Endoribonuclease dicer-like protein"/>
    <property type="match status" value="1"/>
</dbReference>
<dbReference type="GO" id="GO:0005737">
    <property type="term" value="C:cytoplasm"/>
    <property type="evidence" value="ECO:0007669"/>
    <property type="project" value="TreeGrafter"/>
</dbReference>
<dbReference type="PROSITE" id="PS51192">
    <property type="entry name" value="HELICASE_ATP_BIND_1"/>
    <property type="match status" value="1"/>
</dbReference>
<name>A0A2G9HVT0_9LAMI</name>
<dbReference type="EMBL" id="NKXS01000911">
    <property type="protein sequence ID" value="PIN21628.1"/>
    <property type="molecule type" value="Genomic_DNA"/>
</dbReference>
<dbReference type="SUPFAM" id="SSF52540">
    <property type="entry name" value="P-loop containing nucleoside triphosphate hydrolases"/>
    <property type="match status" value="1"/>
</dbReference>
<dbReference type="PROSITE" id="PS51327">
    <property type="entry name" value="DICER_DSRBF"/>
    <property type="match status" value="1"/>
</dbReference>
<accession>A0A2G9HVT0</accession>
<keyword evidence="9 24" id="KW-0378">Hydrolase</keyword>
<keyword evidence="5" id="KW-0479">Metal-binding</keyword>
<dbReference type="Pfam" id="PF03368">
    <property type="entry name" value="Dicer_dimer"/>
    <property type="match status" value="1"/>
</dbReference>
<evidence type="ECO:0000256" key="7">
    <source>
        <dbReference type="ARBA" id="ARBA00022741"/>
    </source>
</evidence>
<dbReference type="PANTHER" id="PTHR14950">
    <property type="entry name" value="DICER-RELATED"/>
    <property type="match status" value="1"/>
</dbReference>
<dbReference type="InterPro" id="IPR036085">
    <property type="entry name" value="PAZ_dom_sf"/>
</dbReference>
<keyword evidence="12" id="KW-0460">Magnesium</keyword>
<dbReference type="PROSITE" id="PS50821">
    <property type="entry name" value="PAZ"/>
    <property type="match status" value="1"/>
</dbReference>
<evidence type="ECO:0000259" key="19">
    <source>
        <dbReference type="PROSITE" id="PS50142"/>
    </source>
</evidence>
<keyword evidence="4" id="KW-0540">Nuclease</keyword>
<comment type="caution">
    <text evidence="24">The sequence shown here is derived from an EMBL/GenBank/DDBJ whole genome shotgun (WGS) entry which is preliminary data.</text>
</comment>
<evidence type="ECO:0000259" key="23">
    <source>
        <dbReference type="PROSITE" id="PS51327"/>
    </source>
</evidence>
<dbReference type="SMART" id="SM00487">
    <property type="entry name" value="DEXDc"/>
    <property type="match status" value="1"/>
</dbReference>
<dbReference type="FunFam" id="1.10.1520.10:FF:000004">
    <property type="entry name" value="Endoribonuclease dicer-like 1"/>
    <property type="match status" value="1"/>
</dbReference>
<dbReference type="SMART" id="SM00490">
    <property type="entry name" value="HELICc"/>
    <property type="match status" value="1"/>
</dbReference>
<dbReference type="Gene3D" id="3.30.160.380">
    <property type="entry name" value="Dicer dimerisation domain"/>
    <property type="match status" value="1"/>
</dbReference>
<evidence type="ECO:0000259" key="20">
    <source>
        <dbReference type="PROSITE" id="PS50821"/>
    </source>
</evidence>
<evidence type="ECO:0000313" key="24">
    <source>
        <dbReference type="EMBL" id="PIN21628.1"/>
    </source>
</evidence>
<evidence type="ECO:0000256" key="11">
    <source>
        <dbReference type="ARBA" id="ARBA00022840"/>
    </source>
</evidence>
<evidence type="ECO:0000256" key="1">
    <source>
        <dbReference type="ARBA" id="ARBA00001936"/>
    </source>
</evidence>
<comment type="cofactor">
    <cofactor evidence="2">
        <name>Mg(2+)</name>
        <dbReference type="ChEBI" id="CHEBI:18420"/>
    </cofactor>
</comment>
<evidence type="ECO:0000256" key="12">
    <source>
        <dbReference type="ARBA" id="ARBA00022842"/>
    </source>
</evidence>
<dbReference type="GO" id="GO:0003723">
    <property type="term" value="F:RNA binding"/>
    <property type="evidence" value="ECO:0007669"/>
    <property type="project" value="UniProtKB-UniRule"/>
</dbReference>
<dbReference type="InterPro" id="IPR005034">
    <property type="entry name" value="Dicer_dimerisation"/>
</dbReference>
<dbReference type="SMART" id="SM00949">
    <property type="entry name" value="PAZ"/>
    <property type="match status" value="1"/>
</dbReference>
<dbReference type="InterPro" id="IPR014001">
    <property type="entry name" value="Helicase_ATP-bd"/>
</dbReference>
<dbReference type="Pfam" id="PF00271">
    <property type="entry name" value="Helicase_C"/>
    <property type="match status" value="1"/>
</dbReference>
<dbReference type="GO" id="GO:0010267">
    <property type="term" value="P:ta-siRNA processing"/>
    <property type="evidence" value="ECO:0007669"/>
    <property type="project" value="UniProtKB-ARBA"/>
</dbReference>
<evidence type="ECO:0000256" key="8">
    <source>
        <dbReference type="ARBA" id="ARBA00022759"/>
    </source>
</evidence>
<dbReference type="InterPro" id="IPR001650">
    <property type="entry name" value="Helicase_C-like"/>
</dbReference>
<evidence type="ECO:0000256" key="17">
    <source>
        <dbReference type="ARBA" id="ARBA00035116"/>
    </source>
</evidence>
<evidence type="ECO:0000256" key="10">
    <source>
        <dbReference type="ARBA" id="ARBA00022806"/>
    </source>
</evidence>
<evidence type="ECO:0000256" key="2">
    <source>
        <dbReference type="ARBA" id="ARBA00001946"/>
    </source>
</evidence>
<dbReference type="InterPro" id="IPR027417">
    <property type="entry name" value="P-loop_NTPase"/>
</dbReference>
<dbReference type="InterPro" id="IPR003100">
    <property type="entry name" value="PAZ_dom"/>
</dbReference>
<dbReference type="FunFam" id="3.30.160.380:FF:000001">
    <property type="entry name" value="Endoribonuclease dicer-like 1"/>
    <property type="match status" value="1"/>
</dbReference>
<dbReference type="PANTHER" id="PTHR14950:SF70">
    <property type="entry name" value="ENDORIBONUCLEASE DICER HOMOLOG 2"/>
    <property type="match status" value="1"/>
</dbReference>
<comment type="subcellular location">
    <subcellularLocation>
        <location evidence="3">Nucleus</location>
    </subcellularLocation>
</comment>
<evidence type="ECO:0000256" key="14">
    <source>
        <dbReference type="ARBA" id="ARBA00023158"/>
    </source>
</evidence>
<organism evidence="24 25">
    <name type="scientific">Handroanthus impetiginosus</name>
    <dbReference type="NCBI Taxonomy" id="429701"/>
    <lineage>
        <taxon>Eukaryota</taxon>
        <taxon>Viridiplantae</taxon>
        <taxon>Streptophyta</taxon>
        <taxon>Embryophyta</taxon>
        <taxon>Tracheophyta</taxon>
        <taxon>Spermatophyta</taxon>
        <taxon>Magnoliopsida</taxon>
        <taxon>eudicotyledons</taxon>
        <taxon>Gunneridae</taxon>
        <taxon>Pentapetalae</taxon>
        <taxon>asterids</taxon>
        <taxon>lamiids</taxon>
        <taxon>Lamiales</taxon>
        <taxon>Bignoniaceae</taxon>
        <taxon>Crescentiina</taxon>
        <taxon>Tabebuia alliance</taxon>
        <taxon>Handroanthus</taxon>
    </lineage>
</organism>
<evidence type="ECO:0000256" key="15">
    <source>
        <dbReference type="ARBA" id="ARBA00023211"/>
    </source>
</evidence>
<feature type="domain" description="Dicer dsRNA-binding fold" evidence="23">
    <location>
        <begin position="566"/>
        <end position="650"/>
    </location>
</feature>
<keyword evidence="13 18" id="KW-0694">RNA-binding</keyword>
<feature type="domain" description="RNase III" evidence="19">
    <location>
        <begin position="990"/>
        <end position="1125"/>
    </location>
</feature>
<comment type="similarity">
    <text evidence="17 18">Belongs to the helicase family. Dicer subfamily.</text>
</comment>
<dbReference type="GO" id="GO:0005634">
    <property type="term" value="C:nucleus"/>
    <property type="evidence" value="ECO:0007669"/>
    <property type="project" value="UniProtKB-SubCell"/>
</dbReference>
<dbReference type="Gene3D" id="2.170.260.10">
    <property type="entry name" value="paz domain"/>
    <property type="match status" value="1"/>
</dbReference>